<dbReference type="OrthoDB" id="9781701at2"/>
<dbReference type="Gene3D" id="3.20.20.70">
    <property type="entry name" value="Aldolase class I"/>
    <property type="match status" value="1"/>
</dbReference>
<dbReference type="PANTHER" id="PTHR42966:SF1">
    <property type="entry name" value="SIALIC ACID SYNTHASE"/>
    <property type="match status" value="1"/>
</dbReference>
<dbReference type="SUPFAM" id="SSF51569">
    <property type="entry name" value="Aldolase"/>
    <property type="match status" value="1"/>
</dbReference>
<dbReference type="PANTHER" id="PTHR42966">
    <property type="entry name" value="N-ACETYLNEURAMINATE SYNTHASE"/>
    <property type="match status" value="1"/>
</dbReference>
<dbReference type="Gene3D" id="3.90.1210.10">
    <property type="entry name" value="Antifreeze-like/N-acetylneuraminic acid synthase C-terminal domain"/>
    <property type="match status" value="1"/>
</dbReference>
<dbReference type="SMART" id="SM00858">
    <property type="entry name" value="SAF"/>
    <property type="match status" value="1"/>
</dbReference>
<evidence type="ECO:0000313" key="2">
    <source>
        <dbReference type="EMBL" id="MYL82967.1"/>
    </source>
</evidence>
<name>A0A7C9IS90_9BACT</name>
<gene>
    <name evidence="2" type="ORF">GTA51_07435</name>
</gene>
<dbReference type="InterPro" id="IPR013132">
    <property type="entry name" value="PseI/NeuA/B-like_N"/>
</dbReference>
<dbReference type="CDD" id="cd11615">
    <property type="entry name" value="SAF_NeuB_like"/>
    <property type="match status" value="1"/>
</dbReference>
<sequence length="373" mass="38949">MPTAPIIRLRSGHAVGPGCPAFLVAEIGNNHQGSLATARDMVRAAAACGADAVKFQKRDLGALFTRAGLDAPYGGPNSFGDTYGRHRAALELPGEALAELKILAESLGLAFFASAWDAPSLRLLVGLGIELIKIPSADLVNLPLLRLAGETGLPLILSTGMSGLADVDAAVAELRRYHDRIVLLHCNSSYPCPDAQAGLPVMDLLRRRYGLPVGYSGHERGLGPTIAAVAFAPVVIERHFTLDRTLPGTDHQASLTPDAFAAMAGMVREAEAAMRVGRKHIFPGEAAAALKLRKSLVFARDLPAGHVLGPEDLACKCPGTGITPMAHDAVAGCRLLAKVRQDEPVAWEILAPALPAPGAATETDAPATALSGF</sequence>
<protein>
    <submittedName>
        <fullName evidence="2">N-acylneuraminate-9-phosphate synthase</fullName>
    </submittedName>
</protein>
<dbReference type="InterPro" id="IPR036732">
    <property type="entry name" value="AFP_Neu5c_C_sf"/>
</dbReference>
<evidence type="ECO:0000313" key="3">
    <source>
        <dbReference type="Proteomes" id="UP000482487"/>
    </source>
</evidence>
<reference evidence="2 3" key="1">
    <citation type="submission" date="2020-01" db="EMBL/GenBank/DDBJ databases">
        <title>Genome sequence of Desulfovibrio aerotolerans DSM 16695(T).</title>
        <authorList>
            <person name="Karnachuk O."/>
            <person name="Avakyan M."/>
            <person name="Mardanov A."/>
            <person name="Kadnikov V."/>
            <person name="Ravin N."/>
        </authorList>
    </citation>
    <scope>NUCLEOTIDE SEQUENCE [LARGE SCALE GENOMIC DNA]</scope>
    <source>
        <strain evidence="2 3">DSM 16695</strain>
    </source>
</reference>
<dbReference type="Pfam" id="PF03102">
    <property type="entry name" value="NeuB"/>
    <property type="match status" value="1"/>
</dbReference>
<dbReference type="Pfam" id="PF08666">
    <property type="entry name" value="SAF"/>
    <property type="match status" value="1"/>
</dbReference>
<accession>A0A7C9IS90</accession>
<dbReference type="InterPro" id="IPR013974">
    <property type="entry name" value="SAF"/>
</dbReference>
<dbReference type="Proteomes" id="UP000482487">
    <property type="component" value="Unassembled WGS sequence"/>
</dbReference>
<dbReference type="InterPro" id="IPR006190">
    <property type="entry name" value="SAF_AFP_Neu5Ac"/>
</dbReference>
<dbReference type="RefSeq" id="WP_160959963.1">
    <property type="nucleotide sequence ID" value="NZ_WVUD01000009.1"/>
</dbReference>
<feature type="domain" description="AFP-like" evidence="1">
    <location>
        <begin position="295"/>
        <end position="353"/>
    </location>
</feature>
<evidence type="ECO:0000259" key="1">
    <source>
        <dbReference type="PROSITE" id="PS50844"/>
    </source>
</evidence>
<organism evidence="2 3">
    <name type="scientific">Solidesulfovibrio aerotolerans</name>
    <dbReference type="NCBI Taxonomy" id="295255"/>
    <lineage>
        <taxon>Bacteria</taxon>
        <taxon>Pseudomonadati</taxon>
        <taxon>Thermodesulfobacteriota</taxon>
        <taxon>Desulfovibrionia</taxon>
        <taxon>Desulfovibrionales</taxon>
        <taxon>Desulfovibrionaceae</taxon>
        <taxon>Solidesulfovibrio</taxon>
    </lineage>
</organism>
<proteinExistence type="predicted"/>
<dbReference type="InterPro" id="IPR057736">
    <property type="entry name" value="SAF_PseI/NeuA/NeuB"/>
</dbReference>
<dbReference type="SUPFAM" id="SSF51269">
    <property type="entry name" value="AFP III-like domain"/>
    <property type="match status" value="1"/>
</dbReference>
<dbReference type="EMBL" id="WVUD01000009">
    <property type="protein sequence ID" value="MYL82967.1"/>
    <property type="molecule type" value="Genomic_DNA"/>
</dbReference>
<dbReference type="InterPro" id="IPR051690">
    <property type="entry name" value="PseI-like"/>
</dbReference>
<dbReference type="InterPro" id="IPR013785">
    <property type="entry name" value="Aldolase_TIM"/>
</dbReference>
<dbReference type="GO" id="GO:0016051">
    <property type="term" value="P:carbohydrate biosynthetic process"/>
    <property type="evidence" value="ECO:0007669"/>
    <property type="project" value="InterPro"/>
</dbReference>
<dbReference type="GO" id="GO:0047444">
    <property type="term" value="F:N-acylneuraminate-9-phosphate synthase activity"/>
    <property type="evidence" value="ECO:0007669"/>
    <property type="project" value="TreeGrafter"/>
</dbReference>
<comment type="caution">
    <text evidence="2">The sequence shown here is derived from an EMBL/GenBank/DDBJ whole genome shotgun (WGS) entry which is preliminary data.</text>
</comment>
<dbReference type="AlphaFoldDB" id="A0A7C9IS90"/>
<dbReference type="PROSITE" id="PS50844">
    <property type="entry name" value="AFP_LIKE"/>
    <property type="match status" value="1"/>
</dbReference>
<keyword evidence="3" id="KW-1185">Reference proteome</keyword>